<evidence type="ECO:0000256" key="1">
    <source>
        <dbReference type="SAM" id="MobiDB-lite"/>
    </source>
</evidence>
<keyword evidence="5" id="KW-1185">Reference proteome</keyword>
<name>A0A7W7C5I9_9PSEU</name>
<proteinExistence type="predicted"/>
<feature type="region of interest" description="Disordered" evidence="1">
    <location>
        <begin position="149"/>
        <end position="220"/>
    </location>
</feature>
<comment type="caution">
    <text evidence="4">The sequence shown here is derived from an EMBL/GenBank/DDBJ whole genome shotgun (WGS) entry which is preliminary data.</text>
</comment>
<sequence>MATVLLAMVSMVGLAGSAQAAEPILIGDCGATVQGKPGQPIQLSAGAVAAPVVEVVRRVPLLGPPLAGAVDKAVRALPPIPIGAVPDGKGGFITGGQIAGRVIDALRRIPLLGPILGEVLKGVQQVLSAGCGVTVKTLNAVAAPIQEGAKNLPGGSSSPKPPPGTTNPGQPGPGPGNPPPGTPPPGSSNPGTPPPGSSNPGTPPPGTPGAGTPIPDFQLPRLEGGGLYDYGRVPLYDYSGLPAAVPGGLGALAPGDRYGQASPGSAGAYGLPEGGDGVASAGQARALPTDGAGRVAAPVLLAVLALSMVTAGLVRTWVLRRTA</sequence>
<evidence type="ECO:0000256" key="3">
    <source>
        <dbReference type="SAM" id="SignalP"/>
    </source>
</evidence>
<gene>
    <name evidence="4" type="ORF">HNR67_001027</name>
</gene>
<evidence type="ECO:0000313" key="5">
    <source>
        <dbReference type="Proteomes" id="UP000533598"/>
    </source>
</evidence>
<dbReference type="EMBL" id="JACHMH010000001">
    <property type="protein sequence ID" value="MBB4674909.1"/>
    <property type="molecule type" value="Genomic_DNA"/>
</dbReference>
<dbReference type="AlphaFoldDB" id="A0A7W7C5I9"/>
<feature type="signal peptide" evidence="3">
    <location>
        <begin position="1"/>
        <end position="20"/>
    </location>
</feature>
<keyword evidence="3" id="KW-0732">Signal</keyword>
<feature type="transmembrane region" description="Helical" evidence="2">
    <location>
        <begin position="295"/>
        <end position="318"/>
    </location>
</feature>
<evidence type="ECO:0000313" key="4">
    <source>
        <dbReference type="EMBL" id="MBB4674909.1"/>
    </source>
</evidence>
<organism evidence="4 5">
    <name type="scientific">Crossiella cryophila</name>
    <dbReference type="NCBI Taxonomy" id="43355"/>
    <lineage>
        <taxon>Bacteria</taxon>
        <taxon>Bacillati</taxon>
        <taxon>Actinomycetota</taxon>
        <taxon>Actinomycetes</taxon>
        <taxon>Pseudonocardiales</taxon>
        <taxon>Pseudonocardiaceae</taxon>
        <taxon>Crossiella</taxon>
    </lineage>
</organism>
<keyword evidence="2" id="KW-0812">Transmembrane</keyword>
<accession>A0A7W7C5I9</accession>
<dbReference type="RefSeq" id="WP_344963974.1">
    <property type="nucleotide sequence ID" value="NZ_BAAAUI010000018.1"/>
</dbReference>
<keyword evidence="2" id="KW-1133">Transmembrane helix</keyword>
<feature type="compositionally biased region" description="Pro residues" evidence="1">
    <location>
        <begin position="159"/>
        <end position="207"/>
    </location>
</feature>
<feature type="chain" id="PRO_5031043141" evidence="3">
    <location>
        <begin position="21"/>
        <end position="323"/>
    </location>
</feature>
<evidence type="ECO:0000256" key="2">
    <source>
        <dbReference type="SAM" id="Phobius"/>
    </source>
</evidence>
<reference evidence="4 5" key="1">
    <citation type="submission" date="2020-08" db="EMBL/GenBank/DDBJ databases">
        <title>Sequencing the genomes of 1000 actinobacteria strains.</title>
        <authorList>
            <person name="Klenk H.-P."/>
        </authorList>
    </citation>
    <scope>NUCLEOTIDE SEQUENCE [LARGE SCALE GENOMIC DNA]</scope>
    <source>
        <strain evidence="4 5">DSM 44230</strain>
    </source>
</reference>
<dbReference type="Proteomes" id="UP000533598">
    <property type="component" value="Unassembled WGS sequence"/>
</dbReference>
<protein>
    <submittedName>
        <fullName evidence="4">Uncharacterized protein</fullName>
    </submittedName>
</protein>
<keyword evidence="2" id="KW-0472">Membrane</keyword>